<proteinExistence type="predicted"/>
<evidence type="ECO:0000313" key="2">
    <source>
        <dbReference type="Proteomes" id="UP001160390"/>
    </source>
</evidence>
<comment type="caution">
    <text evidence="1">The sequence shown here is derived from an EMBL/GenBank/DDBJ whole genome shotgun (WGS) entry which is preliminary data.</text>
</comment>
<evidence type="ECO:0000313" key="1">
    <source>
        <dbReference type="EMBL" id="CAI6087328.1"/>
    </source>
</evidence>
<reference evidence="1" key="1">
    <citation type="submission" date="2023-01" db="EMBL/GenBank/DDBJ databases">
        <authorList>
            <person name="Piombo E."/>
        </authorList>
    </citation>
    <scope>NUCLEOTIDE SEQUENCE</scope>
</reference>
<dbReference type="AlphaFoldDB" id="A0AA35LZ67"/>
<evidence type="ECO:0008006" key="3">
    <source>
        <dbReference type="Google" id="ProtNLM"/>
    </source>
</evidence>
<gene>
    <name evidence="1" type="ORF">CCHLO57077_00018809</name>
</gene>
<keyword evidence="2" id="KW-1185">Reference proteome</keyword>
<protein>
    <recommendedName>
        <fullName evidence="3">Ornithine aminotransferase</fullName>
    </recommendedName>
</protein>
<dbReference type="InterPro" id="IPR015422">
    <property type="entry name" value="PyrdxlP-dep_Trfase_small"/>
</dbReference>
<sequence length="73" mass="7749">MEPKYAVGGLNPVPGIIVSGKGSTLIDVDGKEIIDFICMFSAANLGHCTLSLSKPLSTRYLGGYIDHILRNGL</sequence>
<dbReference type="Proteomes" id="UP001160390">
    <property type="component" value="Unassembled WGS sequence"/>
</dbReference>
<dbReference type="Gene3D" id="3.90.1150.10">
    <property type="entry name" value="Aspartate Aminotransferase, domain 1"/>
    <property type="match status" value="1"/>
</dbReference>
<organism evidence="1 2">
    <name type="scientific">Clonostachys chloroleuca</name>
    <dbReference type="NCBI Taxonomy" id="1926264"/>
    <lineage>
        <taxon>Eukaryota</taxon>
        <taxon>Fungi</taxon>
        <taxon>Dikarya</taxon>
        <taxon>Ascomycota</taxon>
        <taxon>Pezizomycotina</taxon>
        <taxon>Sordariomycetes</taxon>
        <taxon>Hypocreomycetidae</taxon>
        <taxon>Hypocreales</taxon>
        <taxon>Bionectriaceae</taxon>
        <taxon>Clonostachys</taxon>
    </lineage>
</organism>
<accession>A0AA35LZ67</accession>
<dbReference type="InterPro" id="IPR015424">
    <property type="entry name" value="PyrdxlP-dep_Trfase"/>
</dbReference>
<dbReference type="EMBL" id="CABFNP030000798">
    <property type="protein sequence ID" value="CAI6087328.1"/>
    <property type="molecule type" value="Genomic_DNA"/>
</dbReference>
<dbReference type="SUPFAM" id="SSF53383">
    <property type="entry name" value="PLP-dependent transferases"/>
    <property type="match status" value="1"/>
</dbReference>
<name>A0AA35LZ67_9HYPO</name>